<dbReference type="Pfam" id="PF00582">
    <property type="entry name" value="Usp"/>
    <property type="match status" value="1"/>
</dbReference>
<keyword evidence="3" id="KW-1185">Reference proteome</keyword>
<dbReference type="SUPFAM" id="SSF52402">
    <property type="entry name" value="Adenine nucleotide alpha hydrolases-like"/>
    <property type="match status" value="1"/>
</dbReference>
<comment type="caution">
    <text evidence="2">The sequence shown here is derived from an EMBL/GenBank/DDBJ whole genome shotgun (WGS) entry which is preliminary data.</text>
</comment>
<accession>A0ABD5VK56</accession>
<feature type="domain" description="UspA" evidence="1">
    <location>
        <begin position="109"/>
        <end position="232"/>
    </location>
</feature>
<evidence type="ECO:0000313" key="3">
    <source>
        <dbReference type="Proteomes" id="UP001596395"/>
    </source>
</evidence>
<gene>
    <name evidence="2" type="ORF">ACFQGB_10440</name>
</gene>
<dbReference type="Proteomes" id="UP001596395">
    <property type="component" value="Unassembled WGS sequence"/>
</dbReference>
<name>A0ABD5VK56_9EURY</name>
<dbReference type="AlphaFoldDB" id="A0ABD5VK56"/>
<organism evidence="2 3">
    <name type="scientific">Halorubellus litoreus</name>
    <dbReference type="NCBI Taxonomy" id="755308"/>
    <lineage>
        <taxon>Archaea</taxon>
        <taxon>Methanobacteriati</taxon>
        <taxon>Methanobacteriota</taxon>
        <taxon>Stenosarchaea group</taxon>
        <taxon>Halobacteria</taxon>
        <taxon>Halobacteriales</taxon>
        <taxon>Halorubellaceae</taxon>
        <taxon>Halorubellus</taxon>
    </lineage>
</organism>
<evidence type="ECO:0000259" key="1">
    <source>
        <dbReference type="Pfam" id="PF00582"/>
    </source>
</evidence>
<dbReference type="RefSeq" id="WP_336350242.1">
    <property type="nucleotide sequence ID" value="NZ_JAZAQL010000002.1"/>
</dbReference>
<proteinExistence type="predicted"/>
<dbReference type="InterPro" id="IPR006016">
    <property type="entry name" value="UspA"/>
</dbReference>
<dbReference type="EMBL" id="JBHSXN010000002">
    <property type="protein sequence ID" value="MFC6953281.1"/>
    <property type="molecule type" value="Genomic_DNA"/>
</dbReference>
<dbReference type="Gene3D" id="3.40.50.12370">
    <property type="match status" value="1"/>
</dbReference>
<reference evidence="2 3" key="1">
    <citation type="journal article" date="2019" name="Int. J. Syst. Evol. Microbiol.">
        <title>The Global Catalogue of Microorganisms (GCM) 10K type strain sequencing project: providing services to taxonomists for standard genome sequencing and annotation.</title>
        <authorList>
            <consortium name="The Broad Institute Genomics Platform"/>
            <consortium name="The Broad Institute Genome Sequencing Center for Infectious Disease"/>
            <person name="Wu L."/>
            <person name="Ma J."/>
        </authorList>
    </citation>
    <scope>NUCLEOTIDE SEQUENCE [LARGE SCALE GENOMIC DNA]</scope>
    <source>
        <strain evidence="2 3">GX26</strain>
    </source>
</reference>
<protein>
    <submittedName>
        <fullName evidence="2">Universal stress protein</fullName>
    </submittedName>
</protein>
<evidence type="ECO:0000313" key="2">
    <source>
        <dbReference type="EMBL" id="MFC6953281.1"/>
    </source>
</evidence>
<sequence>MPPIGDLTILVPIDVSADDPPALEVLDVLRPFEVVLLGYFPVPDQAAPALIKDEYEDAARETLDGIAAGRTAVSDVLVFTHDREATVDRVADEYDCDAILTAGDTDHLDRLLVPIRGDANVERIVSVVAGLLDGSDATATLFHAASDDAEHGPGEFLLRGTLERLTDYGIDADRVDWEVAVSDDPADAILASAPAYDLVVLGETEPSLRERIIGHVLSAIIDEIETPTLIVRDVQ</sequence>